<evidence type="ECO:0000259" key="3">
    <source>
        <dbReference type="Pfam" id="PF20152"/>
    </source>
</evidence>
<keyword evidence="5" id="KW-1185">Reference proteome</keyword>
<feature type="transmembrane region" description="Helical" evidence="2">
    <location>
        <begin position="80"/>
        <end position="104"/>
    </location>
</feature>
<keyword evidence="2" id="KW-1133">Transmembrane helix</keyword>
<feature type="domain" description="DUF6534" evidence="3">
    <location>
        <begin position="156"/>
        <end position="237"/>
    </location>
</feature>
<feature type="transmembrane region" description="Helical" evidence="2">
    <location>
        <begin position="191"/>
        <end position="213"/>
    </location>
</feature>
<sequence>MADSFNIIILTVSWLNIGLYTVELVLCGRYFSRLARPLVHRIGVGILVFADSVCTLAISFDVCFTVMPSITTNARLLAAPLSVIIMFTYVSSVIAQLFLCNVFYGLTGNWFVSGVMLILIFTHLAFSWASAITGLVTLSFVGIAFTETTVGAISCAATDITIAASLSWKFWKMMKGTMPQRSTRSLLQQILMLTVSSGVLCAGNTLIMMSLLLRANPAFDVFFKAQGRVYALTLLCNFLLGIPQRSREHAGRTRTSISTGPGAFHLEESIPRQNRKGFPAVKPTVDRPHLSSSTPSLAYTRQGTGHHDSDELVFASLHGKGSAFTSDDPPPESP</sequence>
<dbReference type="EMBL" id="JARKIB010000059">
    <property type="protein sequence ID" value="KAJ7752381.1"/>
    <property type="molecule type" value="Genomic_DNA"/>
</dbReference>
<dbReference type="AlphaFoldDB" id="A0AAD7NAC6"/>
<feature type="compositionally biased region" description="Polar residues" evidence="1">
    <location>
        <begin position="290"/>
        <end position="303"/>
    </location>
</feature>
<accession>A0AAD7NAC6</accession>
<feature type="transmembrane region" description="Helical" evidence="2">
    <location>
        <begin position="151"/>
        <end position="171"/>
    </location>
</feature>
<keyword evidence="2" id="KW-0472">Membrane</keyword>
<feature type="transmembrane region" description="Helical" evidence="2">
    <location>
        <begin position="38"/>
        <end position="60"/>
    </location>
</feature>
<evidence type="ECO:0000313" key="5">
    <source>
        <dbReference type="Proteomes" id="UP001215598"/>
    </source>
</evidence>
<feature type="transmembrane region" description="Helical" evidence="2">
    <location>
        <begin position="6"/>
        <end position="26"/>
    </location>
</feature>
<proteinExistence type="predicted"/>
<evidence type="ECO:0000256" key="2">
    <source>
        <dbReference type="SAM" id="Phobius"/>
    </source>
</evidence>
<feature type="transmembrane region" description="Helical" evidence="2">
    <location>
        <begin position="116"/>
        <end position="145"/>
    </location>
</feature>
<evidence type="ECO:0000256" key="1">
    <source>
        <dbReference type="SAM" id="MobiDB-lite"/>
    </source>
</evidence>
<name>A0AAD7NAC6_9AGAR</name>
<feature type="region of interest" description="Disordered" evidence="1">
    <location>
        <begin position="249"/>
        <end position="310"/>
    </location>
</feature>
<gene>
    <name evidence="4" type="ORF">B0H16DRAFT_1691110</name>
</gene>
<protein>
    <recommendedName>
        <fullName evidence="3">DUF6534 domain-containing protein</fullName>
    </recommendedName>
</protein>
<comment type="caution">
    <text evidence="4">The sequence shown here is derived from an EMBL/GenBank/DDBJ whole genome shotgun (WGS) entry which is preliminary data.</text>
</comment>
<reference evidence="4" key="1">
    <citation type="submission" date="2023-03" db="EMBL/GenBank/DDBJ databases">
        <title>Massive genome expansion in bonnet fungi (Mycena s.s.) driven by repeated elements and novel gene families across ecological guilds.</title>
        <authorList>
            <consortium name="Lawrence Berkeley National Laboratory"/>
            <person name="Harder C.B."/>
            <person name="Miyauchi S."/>
            <person name="Viragh M."/>
            <person name="Kuo A."/>
            <person name="Thoen E."/>
            <person name="Andreopoulos B."/>
            <person name="Lu D."/>
            <person name="Skrede I."/>
            <person name="Drula E."/>
            <person name="Henrissat B."/>
            <person name="Morin E."/>
            <person name="Kohler A."/>
            <person name="Barry K."/>
            <person name="LaButti K."/>
            <person name="Morin E."/>
            <person name="Salamov A."/>
            <person name="Lipzen A."/>
            <person name="Mereny Z."/>
            <person name="Hegedus B."/>
            <person name="Baldrian P."/>
            <person name="Stursova M."/>
            <person name="Weitz H."/>
            <person name="Taylor A."/>
            <person name="Grigoriev I.V."/>
            <person name="Nagy L.G."/>
            <person name="Martin F."/>
            <person name="Kauserud H."/>
        </authorList>
    </citation>
    <scope>NUCLEOTIDE SEQUENCE</scope>
    <source>
        <strain evidence="4">CBHHK182m</strain>
    </source>
</reference>
<evidence type="ECO:0000313" key="4">
    <source>
        <dbReference type="EMBL" id="KAJ7752381.1"/>
    </source>
</evidence>
<organism evidence="4 5">
    <name type="scientific">Mycena metata</name>
    <dbReference type="NCBI Taxonomy" id="1033252"/>
    <lineage>
        <taxon>Eukaryota</taxon>
        <taxon>Fungi</taxon>
        <taxon>Dikarya</taxon>
        <taxon>Basidiomycota</taxon>
        <taxon>Agaricomycotina</taxon>
        <taxon>Agaricomycetes</taxon>
        <taxon>Agaricomycetidae</taxon>
        <taxon>Agaricales</taxon>
        <taxon>Marasmiineae</taxon>
        <taxon>Mycenaceae</taxon>
        <taxon>Mycena</taxon>
    </lineage>
</organism>
<dbReference type="Pfam" id="PF20152">
    <property type="entry name" value="DUF6534"/>
    <property type="match status" value="1"/>
</dbReference>
<dbReference type="Proteomes" id="UP001215598">
    <property type="component" value="Unassembled WGS sequence"/>
</dbReference>
<keyword evidence="2" id="KW-0812">Transmembrane</keyword>
<dbReference type="InterPro" id="IPR045339">
    <property type="entry name" value="DUF6534"/>
</dbReference>